<name>A0A0L7K451_OPEBR</name>
<evidence type="ECO:0000313" key="2">
    <source>
        <dbReference type="EMBL" id="KOB57647.1"/>
    </source>
</evidence>
<dbReference type="AlphaFoldDB" id="A0A0L7K451"/>
<keyword evidence="3" id="KW-1185">Reference proteome</keyword>
<sequence length="425" mass="48442">MAHQENALSGAAAAPVSASEIPRDALRLIPDYNGDTKVLSFFLKKCEFVISRYQGTADRNEYIMQAITSKLTGKAAALISERGEFTTYTELKALLVQHFGDPRSEECVAIELETIKIKNNESYLEFCSRIQNIRSVLLSKVNQGVYSNEVKKAKHIIYNNTSLNVFLYNLPEHMVRLVRIKNPTELEEALKYVLEEVNFQEQYNLRSKMLRTQPIFQLQNPNKFPLPERQFKFGIPHPQGLLPKLGQNFKPFGFANQQGQQQRPQFGFRPNQATNQAGFRPFAGQYGFRPQFGFKPQSGVFGYKSPNKPQGPPGPHQYPNDVTMRTAPMRPQQVPVNELDAEDLYTGQYDDSYYYDGYVNYDGMYTYDDTYIDAPQCAIENDSSNNNVTDQSSNKVTKETVESQPVSQKETVQNFHVNLHPANPR</sequence>
<organism evidence="2 3">
    <name type="scientific">Operophtera brumata</name>
    <name type="common">Winter moth</name>
    <name type="synonym">Phalaena brumata</name>
    <dbReference type="NCBI Taxonomy" id="104452"/>
    <lineage>
        <taxon>Eukaryota</taxon>
        <taxon>Metazoa</taxon>
        <taxon>Ecdysozoa</taxon>
        <taxon>Arthropoda</taxon>
        <taxon>Hexapoda</taxon>
        <taxon>Insecta</taxon>
        <taxon>Pterygota</taxon>
        <taxon>Neoptera</taxon>
        <taxon>Endopterygota</taxon>
        <taxon>Lepidoptera</taxon>
        <taxon>Glossata</taxon>
        <taxon>Ditrysia</taxon>
        <taxon>Geometroidea</taxon>
        <taxon>Geometridae</taxon>
        <taxon>Larentiinae</taxon>
        <taxon>Operophtera</taxon>
    </lineage>
</organism>
<gene>
    <name evidence="2" type="ORF">OBRU01_25691</name>
</gene>
<dbReference type="EMBL" id="JTDY01011029">
    <property type="protein sequence ID" value="KOB57647.1"/>
    <property type="molecule type" value="Genomic_DNA"/>
</dbReference>
<protein>
    <submittedName>
        <fullName evidence="2">Cytadhesion</fullName>
    </submittedName>
</protein>
<evidence type="ECO:0000256" key="1">
    <source>
        <dbReference type="SAM" id="MobiDB-lite"/>
    </source>
</evidence>
<feature type="region of interest" description="Disordered" evidence="1">
    <location>
        <begin position="382"/>
        <end position="408"/>
    </location>
</feature>
<evidence type="ECO:0000313" key="3">
    <source>
        <dbReference type="Proteomes" id="UP000037510"/>
    </source>
</evidence>
<comment type="caution">
    <text evidence="2">The sequence shown here is derived from an EMBL/GenBank/DDBJ whole genome shotgun (WGS) entry which is preliminary data.</text>
</comment>
<reference evidence="2 3" key="1">
    <citation type="journal article" date="2015" name="Genome Biol. Evol.">
        <title>The genome of winter moth (Operophtera brumata) provides a genomic perspective on sexual dimorphism and phenology.</title>
        <authorList>
            <person name="Derks M.F."/>
            <person name="Smit S."/>
            <person name="Salis L."/>
            <person name="Schijlen E."/>
            <person name="Bossers A."/>
            <person name="Mateman C."/>
            <person name="Pijl A.S."/>
            <person name="de Ridder D."/>
            <person name="Groenen M.A."/>
            <person name="Visser M.E."/>
            <person name="Megens H.J."/>
        </authorList>
    </citation>
    <scope>NUCLEOTIDE SEQUENCE [LARGE SCALE GENOMIC DNA]</scope>
    <source>
        <strain evidence="2">WM2013NL</strain>
        <tissue evidence="2">Head and thorax</tissue>
    </source>
</reference>
<accession>A0A0L7K451</accession>
<dbReference type="Proteomes" id="UP000037510">
    <property type="component" value="Unassembled WGS sequence"/>
</dbReference>
<feature type="compositionally biased region" description="Polar residues" evidence="1">
    <location>
        <begin position="382"/>
        <end position="395"/>
    </location>
</feature>
<proteinExistence type="predicted"/>